<evidence type="ECO:0008006" key="9">
    <source>
        <dbReference type="Google" id="ProtNLM"/>
    </source>
</evidence>
<evidence type="ECO:0000256" key="1">
    <source>
        <dbReference type="ARBA" id="ARBA00004496"/>
    </source>
</evidence>
<feature type="repeat" description="TPR" evidence="5">
    <location>
        <begin position="279"/>
        <end position="312"/>
    </location>
</feature>
<dbReference type="PROSITE" id="PS50005">
    <property type="entry name" value="TPR"/>
    <property type="match status" value="2"/>
</dbReference>
<dbReference type="SMART" id="SM00028">
    <property type="entry name" value="TPR"/>
    <property type="match status" value="3"/>
</dbReference>
<dbReference type="Pfam" id="PF14559">
    <property type="entry name" value="TPR_19"/>
    <property type="match status" value="1"/>
</dbReference>
<dbReference type="PANTHER" id="PTHR45984">
    <property type="entry name" value="RNA (RNA) POLYMERASE II ASSOCIATED PROTEIN HOMOLOG"/>
    <property type="match status" value="1"/>
</dbReference>
<comment type="subcellular location">
    <subcellularLocation>
        <location evidence="1">Cytoplasm</location>
    </subcellularLocation>
</comment>
<keyword evidence="2" id="KW-0963">Cytoplasm</keyword>
<dbReference type="GO" id="GO:0005739">
    <property type="term" value="C:mitochondrion"/>
    <property type="evidence" value="ECO:0007669"/>
    <property type="project" value="TreeGrafter"/>
</dbReference>
<dbReference type="PANTHER" id="PTHR45984:SF2">
    <property type="entry name" value="MITOCHONDRIAL IMPORT RECEPTOR SUBUNIT TOM34"/>
    <property type="match status" value="1"/>
</dbReference>
<dbReference type="InterPro" id="IPR019734">
    <property type="entry name" value="TPR_rpt"/>
</dbReference>
<feature type="repeat" description="TPR" evidence="5">
    <location>
        <begin position="212"/>
        <end position="245"/>
    </location>
</feature>
<proteinExistence type="predicted"/>
<feature type="region of interest" description="Disordered" evidence="6">
    <location>
        <begin position="132"/>
        <end position="154"/>
    </location>
</feature>
<dbReference type="Gene3D" id="1.25.40.10">
    <property type="entry name" value="Tetratricopeptide repeat domain"/>
    <property type="match status" value="1"/>
</dbReference>
<evidence type="ECO:0000256" key="4">
    <source>
        <dbReference type="ARBA" id="ARBA00022803"/>
    </source>
</evidence>
<dbReference type="InterPro" id="IPR051982">
    <property type="entry name" value="CiliaryAsmbly_MitoImport"/>
</dbReference>
<dbReference type="InterPro" id="IPR011990">
    <property type="entry name" value="TPR-like_helical_dom_sf"/>
</dbReference>
<dbReference type="SUPFAM" id="SSF48452">
    <property type="entry name" value="TPR-like"/>
    <property type="match status" value="1"/>
</dbReference>
<feature type="compositionally biased region" description="Polar residues" evidence="6">
    <location>
        <begin position="134"/>
        <end position="145"/>
    </location>
</feature>
<dbReference type="GO" id="GO:0031072">
    <property type="term" value="F:heat shock protein binding"/>
    <property type="evidence" value="ECO:0007669"/>
    <property type="project" value="TreeGrafter"/>
</dbReference>
<accession>A0A3B4BHH3</accession>
<dbReference type="Proteomes" id="UP000261520">
    <property type="component" value="Unplaced"/>
</dbReference>
<dbReference type="GO" id="GO:0006626">
    <property type="term" value="P:protein targeting to mitochondrion"/>
    <property type="evidence" value="ECO:0007669"/>
    <property type="project" value="TreeGrafter"/>
</dbReference>
<keyword evidence="3" id="KW-0677">Repeat</keyword>
<evidence type="ECO:0000256" key="5">
    <source>
        <dbReference type="PROSITE-ProRule" id="PRU00339"/>
    </source>
</evidence>
<evidence type="ECO:0000313" key="7">
    <source>
        <dbReference type="Ensembl" id="ENSPMGP00000027865.1"/>
    </source>
</evidence>
<evidence type="ECO:0000256" key="3">
    <source>
        <dbReference type="ARBA" id="ARBA00022737"/>
    </source>
</evidence>
<organism evidence="7 8">
    <name type="scientific">Periophthalmus magnuspinnatus</name>
    <dbReference type="NCBI Taxonomy" id="409849"/>
    <lineage>
        <taxon>Eukaryota</taxon>
        <taxon>Metazoa</taxon>
        <taxon>Chordata</taxon>
        <taxon>Craniata</taxon>
        <taxon>Vertebrata</taxon>
        <taxon>Euteleostomi</taxon>
        <taxon>Actinopterygii</taxon>
        <taxon>Neopterygii</taxon>
        <taxon>Teleostei</taxon>
        <taxon>Neoteleostei</taxon>
        <taxon>Acanthomorphata</taxon>
        <taxon>Gobiaria</taxon>
        <taxon>Gobiiformes</taxon>
        <taxon>Gobioidei</taxon>
        <taxon>Gobiidae</taxon>
        <taxon>Oxudercinae</taxon>
        <taxon>Periophthalmus</taxon>
    </lineage>
</organism>
<evidence type="ECO:0000256" key="6">
    <source>
        <dbReference type="SAM" id="MobiDB-lite"/>
    </source>
</evidence>
<dbReference type="STRING" id="409849.ENSPMGP00000027865"/>
<sequence>MTAEEFVSLQNQGAVIDYNGKVPVEHLDYGYIEKCKDVKYLEKILKVLRSGEEGIYPDLISFCETRLELLDPKNRLLITDKPVTTAASLSKDEWGQIVDDLKMWQEESKKTEDSLKHQPLLNDIIKENIPPIRGSNQSVDIQQKQNKNHCKRPLPRDYQEWDKFDVEKECEQIDSNSSTTSDTPAIVNTGLSKLRTTLDASFLAEREQLNLATREKDKGNEAFRAKDYEEAIAYYSRSISILPTIIAHNNRAQAEIKLKHWNNAMKDCQRVLKMEPGNIKALLRRATVYTNTGRFETAAEDLRTVLKQEPQNPAALKLLSETELKLQDEGMIKKKRKGKKILIEEVDGDDGHNEKRQGGLKGEIFWVLYIINHLSHNLYNT</sequence>
<evidence type="ECO:0000313" key="8">
    <source>
        <dbReference type="Proteomes" id="UP000261520"/>
    </source>
</evidence>
<dbReference type="AlphaFoldDB" id="A0A3B4BHH3"/>
<keyword evidence="4 5" id="KW-0802">TPR repeat</keyword>
<reference evidence="7" key="2">
    <citation type="submission" date="2025-09" db="UniProtKB">
        <authorList>
            <consortium name="Ensembl"/>
        </authorList>
    </citation>
    <scope>IDENTIFICATION</scope>
</reference>
<name>A0A3B4BHH3_9GOBI</name>
<keyword evidence="8" id="KW-1185">Reference proteome</keyword>
<dbReference type="Pfam" id="PF13181">
    <property type="entry name" value="TPR_8"/>
    <property type="match status" value="1"/>
</dbReference>
<reference evidence="7" key="1">
    <citation type="submission" date="2025-08" db="UniProtKB">
        <authorList>
            <consortium name="Ensembl"/>
        </authorList>
    </citation>
    <scope>IDENTIFICATION</scope>
</reference>
<evidence type="ECO:0000256" key="2">
    <source>
        <dbReference type="ARBA" id="ARBA00022490"/>
    </source>
</evidence>
<dbReference type="Ensembl" id="ENSPMGT00000029680.1">
    <property type="protein sequence ID" value="ENSPMGP00000027865.1"/>
    <property type="gene ID" value="ENSPMGG00000022476.1"/>
</dbReference>
<dbReference type="GO" id="GO:0005829">
    <property type="term" value="C:cytosol"/>
    <property type="evidence" value="ECO:0007669"/>
    <property type="project" value="TreeGrafter"/>
</dbReference>
<protein>
    <recommendedName>
        <fullName evidence="9">Sperm associated antigen 1</fullName>
    </recommendedName>
</protein>